<dbReference type="PROSITE" id="PS00232">
    <property type="entry name" value="CADHERIN_1"/>
    <property type="match status" value="2"/>
</dbReference>
<sequence length="601" mass="66196">PSFPAAQIELEISEAASPGTRIPLDSAYDPDSGSFGVQTYELTPNELFGLEIKTRGDGSRFAELVVEKSLDRETQSHYSFRITALDGGDPPHLGTVGLSIKVTDSNDNNPVFGESTYSVSVPENSPPNTPVIRLNATDPDEGTNGQVVYSFYGYVNDRTRELFQIDPHSGLVTVTGALDYEEGHVYELDVQAKDLGPNSIPAHCKVTVSVLDTNDNPPVINLLSVNSELVEVSESAPPGYVIALVRVSDRDSGLNGRVQCRLLGNVPFRLQEYESFSTILVDGRLDREQHDQYNLTIQARDGGVPMLQSAKSFTVRITDENDNHPHFSKPYYQVIVQENNTPGAYLLSVSARDPDLGLNGSVSYQIVPSTKAFEFKVLAKDGGLPSLQSNATVRLDAQESMGSVNLSLIFIIALGSIAGILFVTMIFVAIKCKRDNKEIRTYNCSNCLTITCLLGCFIKGQNSKCLHCISVSPISEEQDKKAEEKVSLRGKRIAEYSYGHQKKSSKKKKISKNDIRLVPRDVEETDKMNVVSCSSLTSSLNYFDYHQQTLPLGCRRSESTFLNVENQNTRNTSANHIYHHSFNSQGPQQPDLIINGMPLPE</sequence>
<evidence type="ECO:0000256" key="6">
    <source>
        <dbReference type="ARBA" id="ARBA00022837"/>
    </source>
</evidence>
<dbReference type="PANTHER" id="PTHR24028">
    <property type="entry name" value="CADHERIN-87A"/>
    <property type="match status" value="1"/>
</dbReference>
<dbReference type="FunFam" id="2.60.40.60:FF:000007">
    <property type="entry name" value="Protocadherin alpha 2"/>
    <property type="match status" value="1"/>
</dbReference>
<dbReference type="CDD" id="cd11304">
    <property type="entry name" value="Cadherin_repeat"/>
    <property type="match status" value="4"/>
</dbReference>
<keyword evidence="14" id="KW-1185">Reference proteome</keyword>
<keyword evidence="5" id="KW-0677">Repeat</keyword>
<reference evidence="15" key="1">
    <citation type="submission" date="2025-08" db="UniProtKB">
        <authorList>
            <consortium name="RefSeq"/>
        </authorList>
    </citation>
    <scope>IDENTIFICATION</scope>
    <source>
        <tissue evidence="15">Blood</tissue>
    </source>
</reference>
<dbReference type="SUPFAM" id="SSF49313">
    <property type="entry name" value="Cadherin-like"/>
    <property type="match status" value="4"/>
</dbReference>
<keyword evidence="9 12" id="KW-0472">Membrane</keyword>
<dbReference type="GO" id="GO:0005509">
    <property type="term" value="F:calcium ion binding"/>
    <property type="evidence" value="ECO:0007669"/>
    <property type="project" value="UniProtKB-UniRule"/>
</dbReference>
<accession>A0A6P3HKZ7</accession>
<keyword evidence="3 12" id="KW-0812">Transmembrane</keyword>
<keyword evidence="7" id="KW-0130">Cell adhesion</keyword>
<dbReference type="SMART" id="SM00112">
    <property type="entry name" value="CA"/>
    <property type="match status" value="3"/>
</dbReference>
<keyword evidence="8 12" id="KW-1133">Transmembrane helix</keyword>
<dbReference type="AlphaFoldDB" id="A0A6P3HKZ7"/>
<evidence type="ECO:0000256" key="2">
    <source>
        <dbReference type="ARBA" id="ARBA00022475"/>
    </source>
</evidence>
<comment type="subcellular location">
    <subcellularLocation>
        <location evidence="1">Cell membrane</location>
        <topology evidence="1">Single-pass type I membrane protein</topology>
    </subcellularLocation>
</comment>
<dbReference type="InterPro" id="IPR015919">
    <property type="entry name" value="Cadherin-like_sf"/>
</dbReference>
<evidence type="ECO:0000256" key="4">
    <source>
        <dbReference type="ARBA" id="ARBA00022729"/>
    </source>
</evidence>
<evidence type="ECO:0000256" key="9">
    <source>
        <dbReference type="ARBA" id="ARBA00023136"/>
    </source>
</evidence>
<evidence type="ECO:0000259" key="13">
    <source>
        <dbReference type="PROSITE" id="PS50268"/>
    </source>
</evidence>
<dbReference type="GO" id="GO:0005886">
    <property type="term" value="C:plasma membrane"/>
    <property type="evidence" value="ECO:0007669"/>
    <property type="project" value="UniProtKB-SubCell"/>
</dbReference>
<keyword evidence="2" id="KW-1003">Cell membrane</keyword>
<dbReference type="FunFam" id="2.60.40.60:FF:000002">
    <property type="entry name" value="Protocadherin alpha 2"/>
    <property type="match status" value="1"/>
</dbReference>
<evidence type="ECO:0000256" key="5">
    <source>
        <dbReference type="ARBA" id="ARBA00022737"/>
    </source>
</evidence>
<dbReference type="Proteomes" id="UP000515208">
    <property type="component" value="Unplaced"/>
</dbReference>
<evidence type="ECO:0000313" key="14">
    <source>
        <dbReference type="Proteomes" id="UP000515208"/>
    </source>
</evidence>
<evidence type="ECO:0000256" key="1">
    <source>
        <dbReference type="ARBA" id="ARBA00004251"/>
    </source>
</evidence>
<organism evidence="14 15">
    <name type="scientific">Bison bison bison</name>
    <name type="common">North American plains bison</name>
    <dbReference type="NCBI Taxonomy" id="43346"/>
    <lineage>
        <taxon>Eukaryota</taxon>
        <taxon>Metazoa</taxon>
        <taxon>Chordata</taxon>
        <taxon>Craniata</taxon>
        <taxon>Vertebrata</taxon>
        <taxon>Euteleostomi</taxon>
        <taxon>Mammalia</taxon>
        <taxon>Eutheria</taxon>
        <taxon>Laurasiatheria</taxon>
        <taxon>Artiodactyla</taxon>
        <taxon>Ruminantia</taxon>
        <taxon>Pecora</taxon>
        <taxon>Bovidae</taxon>
        <taxon>Bovinae</taxon>
        <taxon>Bison</taxon>
    </lineage>
</organism>
<dbReference type="PANTHER" id="PTHR24028:SF40">
    <property type="entry name" value="PROTOCADHERIN-19"/>
    <property type="match status" value="1"/>
</dbReference>
<feature type="domain" description="Cadherin" evidence="13">
    <location>
        <begin position="113"/>
        <end position="220"/>
    </location>
</feature>
<evidence type="ECO:0000256" key="12">
    <source>
        <dbReference type="SAM" id="Phobius"/>
    </source>
</evidence>
<feature type="non-terminal residue" evidence="15">
    <location>
        <position position="601"/>
    </location>
</feature>
<dbReference type="OrthoDB" id="6252479at2759"/>
<dbReference type="Pfam" id="PF00028">
    <property type="entry name" value="Cadherin"/>
    <property type="match status" value="3"/>
</dbReference>
<dbReference type="InterPro" id="IPR002126">
    <property type="entry name" value="Cadherin-like_dom"/>
</dbReference>
<dbReference type="PRINTS" id="PR00205">
    <property type="entry name" value="CADHERIN"/>
</dbReference>
<dbReference type="InterPro" id="IPR020894">
    <property type="entry name" value="Cadherin_CS"/>
</dbReference>
<evidence type="ECO:0000256" key="7">
    <source>
        <dbReference type="ARBA" id="ARBA00022889"/>
    </source>
</evidence>
<dbReference type="Gene3D" id="2.60.40.60">
    <property type="entry name" value="Cadherins"/>
    <property type="match status" value="4"/>
</dbReference>
<evidence type="ECO:0000256" key="3">
    <source>
        <dbReference type="ARBA" id="ARBA00022692"/>
    </source>
</evidence>
<evidence type="ECO:0000313" key="15">
    <source>
        <dbReference type="RefSeq" id="XP_010843076.1"/>
    </source>
</evidence>
<dbReference type="PROSITE" id="PS50268">
    <property type="entry name" value="CADHERIN_2"/>
    <property type="match status" value="4"/>
</dbReference>
<gene>
    <name evidence="15" type="primary">LOC104992047</name>
</gene>
<dbReference type="KEGG" id="bbis:104992047"/>
<feature type="domain" description="Cadherin" evidence="13">
    <location>
        <begin position="328"/>
        <end position="382"/>
    </location>
</feature>
<keyword evidence="4" id="KW-0732">Signal</keyword>
<feature type="domain" description="Cadherin" evidence="13">
    <location>
        <begin position="4"/>
        <end position="112"/>
    </location>
</feature>
<proteinExistence type="predicted"/>
<evidence type="ECO:0000256" key="11">
    <source>
        <dbReference type="PROSITE-ProRule" id="PRU00043"/>
    </source>
</evidence>
<feature type="non-terminal residue" evidence="15">
    <location>
        <position position="1"/>
    </location>
</feature>
<name>A0A6P3HKZ7_BISBB</name>
<protein>
    <submittedName>
        <fullName evidence="15">Protocadherin-19-like</fullName>
    </submittedName>
</protein>
<evidence type="ECO:0000256" key="10">
    <source>
        <dbReference type="ARBA" id="ARBA00023180"/>
    </source>
</evidence>
<dbReference type="FunFam" id="2.60.40.60:FF:000042">
    <property type="entry name" value="protocadherin-19 isoform X1"/>
    <property type="match status" value="1"/>
</dbReference>
<dbReference type="GO" id="GO:0007156">
    <property type="term" value="P:homophilic cell adhesion via plasma membrane adhesion molecules"/>
    <property type="evidence" value="ECO:0007669"/>
    <property type="project" value="InterPro"/>
</dbReference>
<keyword evidence="6 11" id="KW-0106">Calcium</keyword>
<keyword evidence="10" id="KW-0325">Glycoprotein</keyword>
<dbReference type="GeneID" id="104992047"/>
<dbReference type="RefSeq" id="XP_010843076.1">
    <property type="nucleotide sequence ID" value="XM_010844774.1"/>
</dbReference>
<feature type="transmembrane region" description="Helical" evidence="12">
    <location>
        <begin position="408"/>
        <end position="430"/>
    </location>
</feature>
<evidence type="ECO:0000256" key="8">
    <source>
        <dbReference type="ARBA" id="ARBA00022989"/>
    </source>
</evidence>
<dbReference type="InterPro" id="IPR050174">
    <property type="entry name" value="Protocadherin/Cadherin-CA"/>
</dbReference>
<feature type="domain" description="Cadherin" evidence="13">
    <location>
        <begin position="224"/>
        <end position="327"/>
    </location>
</feature>